<accession>A0A328C381</accession>
<keyword evidence="3" id="KW-1185">Reference proteome</keyword>
<name>A0A328C381_9DELT</name>
<organism evidence="2 3">
    <name type="scientific">Lujinxingia litoralis</name>
    <dbReference type="NCBI Taxonomy" id="2211119"/>
    <lineage>
        <taxon>Bacteria</taxon>
        <taxon>Deltaproteobacteria</taxon>
        <taxon>Bradymonadales</taxon>
        <taxon>Lujinxingiaceae</taxon>
        <taxon>Lujinxingia</taxon>
    </lineage>
</organism>
<dbReference type="AlphaFoldDB" id="A0A328C381"/>
<dbReference type="Gene3D" id="3.40.50.2000">
    <property type="entry name" value="Glycogen Phosphorylase B"/>
    <property type="match status" value="2"/>
</dbReference>
<evidence type="ECO:0000259" key="1">
    <source>
        <dbReference type="Pfam" id="PF13579"/>
    </source>
</evidence>
<dbReference type="Pfam" id="PF13692">
    <property type="entry name" value="Glyco_trans_1_4"/>
    <property type="match status" value="1"/>
</dbReference>
<sequence>MTRLLHITTVAESLGFLRTQLPAMKQRGMQIEALCSPGPHVERMSRELDIPIHTVEMPRRISPVQDLRALSDLFKTIRRLNPDIVHAHTPKGGLLGTISAFTAGTPVRIYHMRGLPLETATGWRRTLLTATERVSTTLATRTIAVGFALRQTALELNLCAPSRICVLAGGSGQGVDAEHRFNPQRFDADHRARSRAELGLSEDDFVVGFVGRLVVDKGIATLTRAFEKLHQVAPNAHLVLVGPFEERDALSPATRDALKAHPNVHLLGFQPDTAALYPLFDLLTLPTRREGFPNVLLEAAAMGLPVVASDIGPCQEAVAHEETGLIVPTDDDHALFAALNRYRLRPQLLASHGEAARQRALTRYNPSAIADDLYELYSQLLAQRA</sequence>
<gene>
    <name evidence="2" type="ORF">DL240_14145</name>
</gene>
<proteinExistence type="predicted"/>
<dbReference type="GO" id="GO:0016757">
    <property type="term" value="F:glycosyltransferase activity"/>
    <property type="evidence" value="ECO:0007669"/>
    <property type="project" value="TreeGrafter"/>
</dbReference>
<evidence type="ECO:0000313" key="2">
    <source>
        <dbReference type="EMBL" id="RAL21263.1"/>
    </source>
</evidence>
<dbReference type="CDD" id="cd03808">
    <property type="entry name" value="GT4_CapM-like"/>
    <property type="match status" value="1"/>
</dbReference>
<protein>
    <submittedName>
        <fullName evidence="2">Glycosyltransferase family 1 protein</fullName>
    </submittedName>
</protein>
<keyword evidence="2" id="KW-0808">Transferase</keyword>
<dbReference type="SUPFAM" id="SSF53756">
    <property type="entry name" value="UDP-Glycosyltransferase/glycogen phosphorylase"/>
    <property type="match status" value="1"/>
</dbReference>
<dbReference type="PANTHER" id="PTHR45947">
    <property type="entry name" value="SULFOQUINOVOSYL TRANSFERASE SQD2"/>
    <property type="match status" value="1"/>
</dbReference>
<dbReference type="PANTHER" id="PTHR45947:SF3">
    <property type="entry name" value="SULFOQUINOVOSYL TRANSFERASE SQD2"/>
    <property type="match status" value="1"/>
</dbReference>
<dbReference type="OrthoDB" id="5449954at2"/>
<dbReference type="Pfam" id="PF13579">
    <property type="entry name" value="Glyco_trans_4_4"/>
    <property type="match status" value="1"/>
</dbReference>
<dbReference type="InterPro" id="IPR028098">
    <property type="entry name" value="Glyco_trans_4-like_N"/>
</dbReference>
<feature type="domain" description="Glycosyltransferase subfamily 4-like N-terminal" evidence="1">
    <location>
        <begin position="22"/>
        <end position="168"/>
    </location>
</feature>
<dbReference type="Proteomes" id="UP000249169">
    <property type="component" value="Unassembled WGS sequence"/>
</dbReference>
<comment type="caution">
    <text evidence="2">The sequence shown here is derived from an EMBL/GenBank/DDBJ whole genome shotgun (WGS) entry which is preliminary data.</text>
</comment>
<dbReference type="RefSeq" id="WP_111730551.1">
    <property type="nucleotide sequence ID" value="NZ_QHKO01000006.1"/>
</dbReference>
<evidence type="ECO:0000313" key="3">
    <source>
        <dbReference type="Proteomes" id="UP000249169"/>
    </source>
</evidence>
<dbReference type="InterPro" id="IPR050194">
    <property type="entry name" value="Glycosyltransferase_grp1"/>
</dbReference>
<reference evidence="2 3" key="1">
    <citation type="submission" date="2018-05" db="EMBL/GenBank/DDBJ databases">
        <title>Lujinxingia marina gen. nov. sp. nov., a new facultative anaerobic member of the class Deltaproteobacteria, and proposal of Lujinxingaceae fam. nov.</title>
        <authorList>
            <person name="Li C.-M."/>
        </authorList>
    </citation>
    <scope>NUCLEOTIDE SEQUENCE [LARGE SCALE GENOMIC DNA]</scope>
    <source>
        <strain evidence="2 3">B210</strain>
    </source>
</reference>
<dbReference type="EMBL" id="QHKO01000006">
    <property type="protein sequence ID" value="RAL21263.1"/>
    <property type="molecule type" value="Genomic_DNA"/>
</dbReference>